<dbReference type="Pfam" id="PF00730">
    <property type="entry name" value="HhH-GPD"/>
    <property type="match status" value="1"/>
</dbReference>
<dbReference type="InterPro" id="IPR023170">
    <property type="entry name" value="HhH_base_excis_C"/>
</dbReference>
<keyword evidence="3" id="KW-0408">Iron</keyword>
<keyword evidence="7" id="KW-1185">Reference proteome</keyword>
<dbReference type="RefSeq" id="WP_147662316.1">
    <property type="nucleotide sequence ID" value="NZ_CP042905.2"/>
</dbReference>
<dbReference type="OrthoDB" id="19248at2157"/>
<reference evidence="6 7" key="1">
    <citation type="journal article" date="2020" name="Nature">
        <title>Isolation of an archaeon at the prokaryote-eukaryote interface.</title>
        <authorList>
            <person name="Imachi H."/>
            <person name="Nobu M.K."/>
            <person name="Nakahara N."/>
            <person name="Morono Y."/>
            <person name="Ogawara M."/>
            <person name="Takaki Y."/>
            <person name="Takano Y."/>
            <person name="Uematsu K."/>
            <person name="Ikuta T."/>
            <person name="Ito M."/>
            <person name="Matsui Y."/>
            <person name="Miyazaki M."/>
            <person name="Murata K."/>
            <person name="Saito Y."/>
            <person name="Sakai S."/>
            <person name="Song C."/>
            <person name="Tasumi E."/>
            <person name="Yamanaka Y."/>
            <person name="Yamaguchi T."/>
            <person name="Kamagata Y."/>
            <person name="Tamaki H."/>
            <person name="Takai K."/>
        </authorList>
    </citation>
    <scope>NUCLEOTIDE SEQUENCE [LARGE SCALE GENOMIC DNA]</scope>
    <source>
        <strain evidence="6 7">MK-D1</strain>
    </source>
</reference>
<dbReference type="EMBL" id="CP042905">
    <property type="protein sequence ID" value="QEE15408.1"/>
    <property type="molecule type" value="Genomic_DNA"/>
</dbReference>
<feature type="domain" description="HhH-GPD" evidence="5">
    <location>
        <begin position="69"/>
        <end position="225"/>
    </location>
</feature>
<proteinExistence type="predicted"/>
<dbReference type="GO" id="GO:0004519">
    <property type="term" value="F:endonuclease activity"/>
    <property type="evidence" value="ECO:0007669"/>
    <property type="project" value="UniProtKB-KW"/>
</dbReference>
<keyword evidence="4" id="KW-0411">Iron-sulfur</keyword>
<keyword evidence="2" id="KW-0479">Metal-binding</keyword>
<evidence type="ECO:0000256" key="1">
    <source>
        <dbReference type="ARBA" id="ARBA00022485"/>
    </source>
</evidence>
<evidence type="ECO:0000313" key="6">
    <source>
        <dbReference type="EMBL" id="QEE15408.1"/>
    </source>
</evidence>
<dbReference type="GO" id="GO:0006284">
    <property type="term" value="P:base-excision repair"/>
    <property type="evidence" value="ECO:0007669"/>
    <property type="project" value="InterPro"/>
</dbReference>
<evidence type="ECO:0000256" key="4">
    <source>
        <dbReference type="ARBA" id="ARBA00023014"/>
    </source>
</evidence>
<dbReference type="InterPro" id="IPR003265">
    <property type="entry name" value="HhH-GPD_domain"/>
</dbReference>
<gene>
    <name evidence="6" type="ORF">DSAG12_01233</name>
</gene>
<dbReference type="Gene3D" id="1.10.1670.10">
    <property type="entry name" value="Helix-hairpin-Helix base-excision DNA repair enzymes (C-terminal)"/>
    <property type="match status" value="1"/>
</dbReference>
<dbReference type="Gene3D" id="1.10.340.30">
    <property type="entry name" value="Hypothetical protein, domain 2"/>
    <property type="match status" value="1"/>
</dbReference>
<accession>A0A5B9D833</accession>
<dbReference type="InterPro" id="IPR011257">
    <property type="entry name" value="DNA_glycosylase"/>
</dbReference>
<dbReference type="Proteomes" id="UP000321408">
    <property type="component" value="Chromosome"/>
</dbReference>
<dbReference type="PANTHER" id="PTHR10359">
    <property type="entry name" value="A/G-SPECIFIC ADENINE GLYCOSYLASE/ENDONUCLEASE III"/>
    <property type="match status" value="1"/>
</dbReference>
<dbReference type="PANTHER" id="PTHR10359:SF19">
    <property type="entry name" value="DNA REPAIR GLYCOSYLASE MJ1434-RELATED"/>
    <property type="match status" value="1"/>
</dbReference>
<dbReference type="GeneID" id="41329225"/>
<sequence length="259" mass="29781">MVNSDLISLEKLYDKLYSNYGSQGWWPLLELKPNINPTNRGSYTGYHPGDYKYPKSEEQIFEIIIGTILAQSTSWVNAERALWNLAQNNLISEKKLNNIGLEALSQLIRSSGYFNQKAKKIQNMLQFLLENPISHLKNSKIGILRKKLINIKGIGPETADSIALYAFNKPIFVVDTYTKRLLSRIGIIPQKSNYEDIQNLFHTQLNSDSVVYNEFHALIVQHCVYICSSKPKCSICFLNRYCLKKILIKSKKKSEKKKK</sequence>
<organism evidence="6 7">
    <name type="scientific">Promethearchaeum syntrophicum</name>
    <dbReference type="NCBI Taxonomy" id="2594042"/>
    <lineage>
        <taxon>Archaea</taxon>
        <taxon>Promethearchaeati</taxon>
        <taxon>Promethearchaeota</taxon>
        <taxon>Promethearchaeia</taxon>
        <taxon>Promethearchaeales</taxon>
        <taxon>Promethearchaeaceae</taxon>
        <taxon>Promethearchaeum</taxon>
    </lineage>
</organism>
<dbReference type="GO" id="GO:0051539">
    <property type="term" value="F:4 iron, 4 sulfur cluster binding"/>
    <property type="evidence" value="ECO:0007669"/>
    <property type="project" value="UniProtKB-KW"/>
</dbReference>
<keyword evidence="6" id="KW-0255">Endonuclease</keyword>
<evidence type="ECO:0000313" key="7">
    <source>
        <dbReference type="Proteomes" id="UP000321408"/>
    </source>
</evidence>
<dbReference type="KEGG" id="psyt:DSAG12_01233"/>
<reference evidence="6 7" key="2">
    <citation type="journal article" date="2024" name="Int. J. Syst. Evol. Microbiol.">
        <title>Promethearchaeum syntrophicum gen. nov., sp. nov., an anaerobic, obligately syntrophic archaeon, the first isolate of the lineage 'Asgard' archaea, and proposal of the new archaeal phylum Promethearchaeota phyl. nov. and kingdom Promethearchaeati regn. nov.</title>
        <authorList>
            <person name="Imachi H."/>
            <person name="Nobu M.K."/>
            <person name="Kato S."/>
            <person name="Takaki Y."/>
            <person name="Miyazaki M."/>
            <person name="Miyata M."/>
            <person name="Ogawara M."/>
            <person name="Saito Y."/>
            <person name="Sakai S."/>
            <person name="Tahara Y.O."/>
            <person name="Takano Y."/>
            <person name="Tasumi E."/>
            <person name="Uematsu K."/>
            <person name="Yoshimura T."/>
            <person name="Itoh T."/>
            <person name="Ohkuma M."/>
            <person name="Takai K."/>
        </authorList>
    </citation>
    <scope>NUCLEOTIDE SEQUENCE [LARGE SCALE GENOMIC DNA]</scope>
    <source>
        <strain evidence="6 7">MK-D1</strain>
    </source>
</reference>
<dbReference type="AlphaFoldDB" id="A0A5B9D833"/>
<dbReference type="CDD" id="cd00056">
    <property type="entry name" value="ENDO3c"/>
    <property type="match status" value="1"/>
</dbReference>
<evidence type="ECO:0000259" key="5">
    <source>
        <dbReference type="SMART" id="SM00478"/>
    </source>
</evidence>
<name>A0A5B9D833_9ARCH</name>
<dbReference type="SUPFAM" id="SSF48150">
    <property type="entry name" value="DNA-glycosylase"/>
    <property type="match status" value="1"/>
</dbReference>
<keyword evidence="6" id="KW-0378">Hydrolase</keyword>
<evidence type="ECO:0000256" key="2">
    <source>
        <dbReference type="ARBA" id="ARBA00022723"/>
    </source>
</evidence>
<evidence type="ECO:0000256" key="3">
    <source>
        <dbReference type="ARBA" id="ARBA00023004"/>
    </source>
</evidence>
<keyword evidence="6" id="KW-0540">Nuclease</keyword>
<dbReference type="SMART" id="SM00478">
    <property type="entry name" value="ENDO3c"/>
    <property type="match status" value="1"/>
</dbReference>
<keyword evidence="1" id="KW-0004">4Fe-4S</keyword>
<dbReference type="GO" id="GO:0046872">
    <property type="term" value="F:metal ion binding"/>
    <property type="evidence" value="ECO:0007669"/>
    <property type="project" value="UniProtKB-KW"/>
</dbReference>
<protein>
    <submittedName>
        <fullName evidence="6">Endonuclease III domain-containing protein</fullName>
    </submittedName>
</protein>